<proteinExistence type="predicted"/>
<feature type="transmembrane region" description="Helical" evidence="1">
    <location>
        <begin position="85"/>
        <end position="107"/>
    </location>
</feature>
<dbReference type="AlphaFoldDB" id="A0A8G2FX41"/>
<sequence>MTINRGRNEIIKIIAEIIIGIALTIAVGFIIDYIITAFLPHYISYEKLINEGVRAIIVFVIGFMIASSFIKYIELRIKTTKASLYGIALIVRIVIYVILIAIVLTIFHVSVTGILAGSAIGGVVLGLAVQTIATNLLSGLFVSSTSTLKYGDVLTVNSWVWSVNTTGKIIEVKTLFSKMLTKDGNIISMPNSALLGSSVIVEYKDNDGYYNYPIDITLNADVPLDLVISRALKTIDNTRFYISSKNGSTNTIHVIIRFRDVTEINDMIDNINRIIDRAYWDVKNNMVLFGPYATAISDDYYKILVSLPADVSPGRIIEGAGGLGIELYLVSKNSSTNVYMAKFRSSRGMEFDISDVNTRIDDLYQKLKKENN</sequence>
<protein>
    <submittedName>
        <fullName evidence="4">Mechanosensitive ion channel</fullName>
    </submittedName>
</protein>
<evidence type="ECO:0000259" key="2">
    <source>
        <dbReference type="Pfam" id="PF00924"/>
    </source>
</evidence>
<dbReference type="Proteomes" id="UP000192315">
    <property type="component" value="Unassembled WGS sequence"/>
</dbReference>
<dbReference type="InterPro" id="IPR045275">
    <property type="entry name" value="MscS_archaea/bacteria_type"/>
</dbReference>
<dbReference type="GO" id="GO:0016020">
    <property type="term" value="C:membrane"/>
    <property type="evidence" value="ECO:0007669"/>
    <property type="project" value="InterPro"/>
</dbReference>
<dbReference type="InterPro" id="IPR006685">
    <property type="entry name" value="MscS_channel_2nd"/>
</dbReference>
<feature type="transmembrane region" description="Helical" evidence="1">
    <location>
        <begin position="12"/>
        <end position="35"/>
    </location>
</feature>
<dbReference type="PANTHER" id="PTHR30221">
    <property type="entry name" value="SMALL-CONDUCTANCE MECHANOSENSITIVE CHANNEL"/>
    <property type="match status" value="1"/>
</dbReference>
<dbReference type="GO" id="GO:0008381">
    <property type="term" value="F:mechanosensitive monoatomic ion channel activity"/>
    <property type="evidence" value="ECO:0007669"/>
    <property type="project" value="InterPro"/>
</dbReference>
<evidence type="ECO:0000259" key="3">
    <source>
        <dbReference type="Pfam" id="PF21088"/>
    </source>
</evidence>
<dbReference type="InterPro" id="IPR010920">
    <property type="entry name" value="LSM_dom_sf"/>
</dbReference>
<dbReference type="EMBL" id="FWYE01000002">
    <property type="protein sequence ID" value="SMD31116.1"/>
    <property type="molecule type" value="Genomic_DNA"/>
</dbReference>
<feature type="transmembrane region" description="Helical" evidence="1">
    <location>
        <begin position="119"/>
        <end position="142"/>
    </location>
</feature>
<keyword evidence="1" id="KW-0472">Membrane</keyword>
<feature type="domain" description="Mechanosensitive ion channel transmembrane helices 2/3" evidence="3">
    <location>
        <begin position="90"/>
        <end position="130"/>
    </location>
</feature>
<gene>
    <name evidence="4" type="ORF">SAMN02745355_1036</name>
</gene>
<dbReference type="InterPro" id="IPR049142">
    <property type="entry name" value="MS_channel_1st"/>
</dbReference>
<dbReference type="SUPFAM" id="SSF50182">
    <property type="entry name" value="Sm-like ribonucleoproteins"/>
    <property type="match status" value="1"/>
</dbReference>
<organism evidence="4 5">
    <name type="scientific">Picrophilus torridus (strain ATCC 700027 / DSM 9790 / JCM 10055 / NBRC 100828 / KAW 2/3)</name>
    <dbReference type="NCBI Taxonomy" id="1122961"/>
    <lineage>
        <taxon>Archaea</taxon>
        <taxon>Methanobacteriati</taxon>
        <taxon>Thermoplasmatota</taxon>
        <taxon>Thermoplasmata</taxon>
        <taxon>Thermoplasmatales</taxon>
        <taxon>Picrophilaceae</taxon>
        <taxon>Picrophilus</taxon>
    </lineage>
</organism>
<dbReference type="SUPFAM" id="SSF82861">
    <property type="entry name" value="Mechanosensitive channel protein MscS (YggB), transmembrane region"/>
    <property type="match status" value="1"/>
</dbReference>
<feature type="transmembrane region" description="Helical" evidence="1">
    <location>
        <begin position="55"/>
        <end position="73"/>
    </location>
</feature>
<feature type="domain" description="Mechanosensitive ion channel MscS" evidence="2">
    <location>
        <begin position="132"/>
        <end position="199"/>
    </location>
</feature>
<keyword evidence="5" id="KW-1185">Reference proteome</keyword>
<keyword evidence="1" id="KW-0812">Transmembrane</keyword>
<comment type="caution">
    <text evidence="4">The sequence shown here is derived from an EMBL/GenBank/DDBJ whole genome shotgun (WGS) entry which is preliminary data.</text>
</comment>
<evidence type="ECO:0000313" key="5">
    <source>
        <dbReference type="Proteomes" id="UP000192315"/>
    </source>
</evidence>
<dbReference type="RefSeq" id="WP_084272884.1">
    <property type="nucleotide sequence ID" value="NZ_FWYE01000002.1"/>
</dbReference>
<keyword evidence="1" id="KW-1133">Transmembrane helix</keyword>
<dbReference type="PANTHER" id="PTHR30221:SF1">
    <property type="entry name" value="SMALL-CONDUCTANCE MECHANOSENSITIVE CHANNEL"/>
    <property type="match status" value="1"/>
</dbReference>
<dbReference type="Pfam" id="PF00924">
    <property type="entry name" value="MS_channel_2nd"/>
    <property type="match status" value="1"/>
</dbReference>
<dbReference type="Pfam" id="PF21088">
    <property type="entry name" value="MS_channel_1st"/>
    <property type="match status" value="1"/>
</dbReference>
<evidence type="ECO:0000256" key="1">
    <source>
        <dbReference type="SAM" id="Phobius"/>
    </source>
</evidence>
<reference evidence="4 5" key="1">
    <citation type="submission" date="2017-04" db="EMBL/GenBank/DDBJ databases">
        <authorList>
            <person name="Varghese N."/>
            <person name="Submissions S."/>
        </authorList>
    </citation>
    <scope>NUCLEOTIDE SEQUENCE [LARGE SCALE GENOMIC DNA]</scope>
    <source>
        <strain evidence="4 5">DSM 9789</strain>
    </source>
</reference>
<dbReference type="InterPro" id="IPR011014">
    <property type="entry name" value="MscS_channel_TM-2"/>
</dbReference>
<name>A0A8G2FX41_PICTO</name>
<evidence type="ECO:0000313" key="4">
    <source>
        <dbReference type="EMBL" id="SMD31116.1"/>
    </source>
</evidence>
<dbReference type="Gene3D" id="1.10.287.1260">
    <property type="match status" value="1"/>
</dbReference>
<accession>A0A8G2FX41</accession>